<reference evidence="6" key="1">
    <citation type="journal article" date="2020" name="MBio">
        <title>Horizontal gene transfer to a defensive symbiont with a reduced genome amongst a multipartite beetle microbiome.</title>
        <authorList>
            <person name="Waterworth S.C."/>
            <person name="Florez L.V."/>
            <person name="Rees E.R."/>
            <person name="Hertweck C."/>
            <person name="Kaltenpoth M."/>
            <person name="Kwan J.C."/>
        </authorList>
    </citation>
    <scope>NUCLEOTIDE SEQUENCE [LARGE SCALE GENOMIC DNA]</scope>
</reference>
<evidence type="ECO:0000256" key="1">
    <source>
        <dbReference type="ARBA" id="ARBA00022722"/>
    </source>
</evidence>
<evidence type="ECO:0000256" key="2">
    <source>
        <dbReference type="ARBA" id="ARBA00022759"/>
    </source>
</evidence>
<dbReference type="SMART" id="SM00318">
    <property type="entry name" value="SNc"/>
    <property type="match status" value="1"/>
</dbReference>
<evidence type="ECO:0000259" key="4">
    <source>
        <dbReference type="PROSITE" id="PS50830"/>
    </source>
</evidence>
<protein>
    <recommendedName>
        <fullName evidence="4">TNase-like domain-containing protein</fullName>
    </recommendedName>
</protein>
<dbReference type="Gene3D" id="2.40.50.90">
    <property type="match status" value="1"/>
</dbReference>
<accession>A0A7V8FPQ1</accession>
<dbReference type="AlphaFoldDB" id="A0A7V8FPQ1"/>
<evidence type="ECO:0000256" key="3">
    <source>
        <dbReference type="ARBA" id="ARBA00022801"/>
    </source>
</evidence>
<dbReference type="InterPro" id="IPR016071">
    <property type="entry name" value="Staphylococal_nuclease_OB-fold"/>
</dbReference>
<dbReference type="EMBL" id="WNDQ01000017">
    <property type="protein sequence ID" value="KAF1021872.1"/>
    <property type="molecule type" value="Genomic_DNA"/>
</dbReference>
<name>A0A7V8FPQ1_9BURK</name>
<dbReference type="SUPFAM" id="SSF50199">
    <property type="entry name" value="Staphylococcal nuclease"/>
    <property type="match status" value="1"/>
</dbReference>
<dbReference type="PANTHER" id="PTHR12302:SF3">
    <property type="entry name" value="SERINE_THREONINE-PROTEIN KINASE 31"/>
    <property type="match status" value="1"/>
</dbReference>
<evidence type="ECO:0000313" key="6">
    <source>
        <dbReference type="Proteomes" id="UP000461670"/>
    </source>
</evidence>
<gene>
    <name evidence="5" type="ORF">GAK30_01561</name>
</gene>
<dbReference type="PANTHER" id="PTHR12302">
    <property type="entry name" value="EBNA2 BINDING PROTEIN P100"/>
    <property type="match status" value="1"/>
</dbReference>
<sequence>MLASVFTAVCLAVGVTDGDTIKARCGQPGAYEQVTVRFGGIDAPEQKQAFGQRAKQALSDLVYMKPVKLDCYKQDRYQRHVCNVSTDAAGDVGEAMLRLGMAWWYRHYSNEQTPAARVAYEKAEGDARAAWRGLWSDPHAQAPWEWRRVQRGG</sequence>
<dbReference type="Pfam" id="PF00565">
    <property type="entry name" value="SNase"/>
    <property type="match status" value="1"/>
</dbReference>
<proteinExistence type="predicted"/>
<keyword evidence="3" id="KW-0378">Hydrolase</keyword>
<keyword evidence="1" id="KW-0540">Nuclease</keyword>
<dbReference type="InterPro" id="IPR035437">
    <property type="entry name" value="SNase_OB-fold_sf"/>
</dbReference>
<dbReference type="GO" id="GO:0016787">
    <property type="term" value="F:hydrolase activity"/>
    <property type="evidence" value="ECO:0007669"/>
    <property type="project" value="UniProtKB-KW"/>
</dbReference>
<dbReference type="Proteomes" id="UP000461670">
    <property type="component" value="Unassembled WGS sequence"/>
</dbReference>
<organism evidence="5 6">
    <name type="scientific">Paracidovorax wautersii</name>
    <dbReference type="NCBI Taxonomy" id="1177982"/>
    <lineage>
        <taxon>Bacteria</taxon>
        <taxon>Pseudomonadati</taxon>
        <taxon>Pseudomonadota</taxon>
        <taxon>Betaproteobacteria</taxon>
        <taxon>Burkholderiales</taxon>
        <taxon>Comamonadaceae</taxon>
        <taxon>Paracidovorax</taxon>
    </lineage>
</organism>
<dbReference type="GO" id="GO:0004519">
    <property type="term" value="F:endonuclease activity"/>
    <property type="evidence" value="ECO:0007669"/>
    <property type="project" value="UniProtKB-KW"/>
</dbReference>
<dbReference type="PROSITE" id="PS50830">
    <property type="entry name" value="TNASE_3"/>
    <property type="match status" value="1"/>
</dbReference>
<keyword evidence="2" id="KW-0255">Endonuclease</keyword>
<feature type="domain" description="TNase-like" evidence="4">
    <location>
        <begin position="15"/>
        <end position="137"/>
    </location>
</feature>
<evidence type="ECO:0000313" key="5">
    <source>
        <dbReference type="EMBL" id="KAF1021872.1"/>
    </source>
</evidence>
<comment type="caution">
    <text evidence="5">The sequence shown here is derived from an EMBL/GenBank/DDBJ whole genome shotgun (WGS) entry which is preliminary data.</text>
</comment>